<dbReference type="PANTHER" id="PTHR31642:SF294">
    <property type="entry name" value="ACETYLTRANSFERASE MATC1"/>
    <property type="match status" value="1"/>
</dbReference>
<evidence type="ECO:0008006" key="3">
    <source>
        <dbReference type="Google" id="ProtNLM"/>
    </source>
</evidence>
<dbReference type="AlphaFoldDB" id="A0A2N8U9U6"/>
<organism evidence="1 2">
    <name type="scientific">Sporisorium reilianum f. sp. reilianum</name>
    <dbReference type="NCBI Taxonomy" id="72559"/>
    <lineage>
        <taxon>Eukaryota</taxon>
        <taxon>Fungi</taxon>
        <taxon>Dikarya</taxon>
        <taxon>Basidiomycota</taxon>
        <taxon>Ustilaginomycotina</taxon>
        <taxon>Ustilaginomycetes</taxon>
        <taxon>Ustilaginales</taxon>
        <taxon>Ustilaginaceae</taxon>
        <taxon>Sporisorium</taxon>
    </lineage>
</organism>
<evidence type="ECO:0000313" key="1">
    <source>
        <dbReference type="EMBL" id="SJX61519.1"/>
    </source>
</evidence>
<gene>
    <name evidence="1" type="ORF">SRS1_12505</name>
</gene>
<dbReference type="Gene3D" id="3.30.559.10">
    <property type="entry name" value="Chloramphenicol acetyltransferase-like domain"/>
    <property type="match status" value="2"/>
</dbReference>
<sequence>MPVPEGYSTVPLALLDSTVGNTDIVASVGLIFSKQLDLTKLEDSWYKLVHSWPLLAARVRKSKVALSGLEYQVPGPAKLAELEAASRQATQPLRKLIITRDVSDRSISTYSNFSHKVVTDQLTDICLGTAPRPELTRELTCINAVRTFGQLLHEDQSFLTAQATLFSDATVLTVSVSHIMGDGFALSHVWTGWGNMLKGIVPDPLQDLGKDPFIDYYAPEGPLSKNADGTPLPDPRGWYKYGLTDKVQFVGRALWDLHVVRPESTVGQYYVYLPEERVQQLIRKAQNELDAHLDAMAPLSSITQDKYGGAAAAASSRPKIKLSRLNVLFAWLIQNTQVARKNQNRRSTVLAICNTKGRPPVGYRPDMHPAHPFWGGAVAFPVQSRTSAEFVAMPLGVLALHVRESISDLSTPENMQAALVMSLNNQLWKNRKNTAALYLFAKPGDYWSGMTDWRPIKFGETDFGGAVLTDGRMDASEEVLKPATLNVDLNSTGSKRDRWSLMGEAGKGCWFSGFMTREEATHPKGFGRYPLFE</sequence>
<dbReference type="InterPro" id="IPR023213">
    <property type="entry name" value="CAT-like_dom_sf"/>
</dbReference>
<dbReference type="PANTHER" id="PTHR31642">
    <property type="entry name" value="TRICHOTHECENE 3-O-ACETYLTRANSFERASE"/>
    <property type="match status" value="1"/>
</dbReference>
<accession>A0A2N8U9U6</accession>
<dbReference type="InterPro" id="IPR050317">
    <property type="entry name" value="Plant_Fungal_Acyltransferase"/>
</dbReference>
<proteinExistence type="predicted"/>
<dbReference type="EMBL" id="LT795055">
    <property type="protein sequence ID" value="SJX61519.1"/>
    <property type="molecule type" value="Genomic_DNA"/>
</dbReference>
<name>A0A2N8U9U6_9BASI</name>
<evidence type="ECO:0000313" key="2">
    <source>
        <dbReference type="Proteomes" id="UP000239563"/>
    </source>
</evidence>
<reference evidence="1 2" key="1">
    <citation type="submission" date="2017-02" db="EMBL/GenBank/DDBJ databases">
        <authorList>
            <person name="Peterson S.W."/>
        </authorList>
    </citation>
    <scope>NUCLEOTIDE SEQUENCE [LARGE SCALE GENOMIC DNA]</scope>
    <source>
        <strain evidence="1 2">SRS1_H2-8</strain>
    </source>
</reference>
<dbReference type="GO" id="GO:0016747">
    <property type="term" value="F:acyltransferase activity, transferring groups other than amino-acyl groups"/>
    <property type="evidence" value="ECO:0007669"/>
    <property type="project" value="TreeGrafter"/>
</dbReference>
<dbReference type="Proteomes" id="UP000239563">
    <property type="component" value="Chromosome II"/>
</dbReference>
<protein>
    <recommendedName>
        <fullName evidence="3">Acetyltransferase involved in MEL production</fullName>
    </recommendedName>
</protein>